<evidence type="ECO:0000256" key="1">
    <source>
        <dbReference type="SAM" id="MobiDB-lite"/>
    </source>
</evidence>
<evidence type="ECO:0000313" key="2">
    <source>
        <dbReference type="EMBL" id="CAB1456200.1"/>
    </source>
</evidence>
<feature type="region of interest" description="Disordered" evidence="1">
    <location>
        <begin position="1"/>
        <end position="30"/>
    </location>
</feature>
<sequence length="269" mass="29181">MWSKLRSAKPPSSRSLPGSPRSPGYPPAQTQCDVSAADFARLLLRADTDPPRPALRVNLIGVSPSASPHFTFGHLSTISPLARSHYCANGEGHVGGSRTPIHSPRGKRRSSLCRRCSRLDGRVSLPLRTASLVRRIDLDRAPGGKQTLLGHTASSASLRAGGYFLSTTSVEKSRKCVGPKALDTRCKQQARTALWIQNYTHELLLLKRPLLLCPCDSQASVKEKTGHLFKVKMEGKRTHNISLPPPGLCLSDIPLSDHHPRVLTASCPA</sequence>
<gene>
    <name evidence="2" type="ORF">PLEPLA_LOCUS43981</name>
</gene>
<name>A0A9N7VV31_PLEPL</name>
<evidence type="ECO:0000313" key="3">
    <source>
        <dbReference type="Proteomes" id="UP001153269"/>
    </source>
</evidence>
<reference evidence="2" key="1">
    <citation type="submission" date="2020-03" db="EMBL/GenBank/DDBJ databases">
        <authorList>
            <person name="Weist P."/>
        </authorList>
    </citation>
    <scope>NUCLEOTIDE SEQUENCE</scope>
</reference>
<accession>A0A9N7VV31</accession>
<proteinExistence type="predicted"/>
<dbReference type="AlphaFoldDB" id="A0A9N7VV31"/>
<keyword evidence="3" id="KW-1185">Reference proteome</keyword>
<dbReference type="Proteomes" id="UP001153269">
    <property type="component" value="Unassembled WGS sequence"/>
</dbReference>
<protein>
    <submittedName>
        <fullName evidence="2">Uncharacterized protein</fullName>
    </submittedName>
</protein>
<dbReference type="EMBL" id="CADEAL010004291">
    <property type="protein sequence ID" value="CAB1456200.1"/>
    <property type="molecule type" value="Genomic_DNA"/>
</dbReference>
<comment type="caution">
    <text evidence="2">The sequence shown here is derived from an EMBL/GenBank/DDBJ whole genome shotgun (WGS) entry which is preliminary data.</text>
</comment>
<organism evidence="2 3">
    <name type="scientific">Pleuronectes platessa</name>
    <name type="common">European plaice</name>
    <dbReference type="NCBI Taxonomy" id="8262"/>
    <lineage>
        <taxon>Eukaryota</taxon>
        <taxon>Metazoa</taxon>
        <taxon>Chordata</taxon>
        <taxon>Craniata</taxon>
        <taxon>Vertebrata</taxon>
        <taxon>Euteleostomi</taxon>
        <taxon>Actinopterygii</taxon>
        <taxon>Neopterygii</taxon>
        <taxon>Teleostei</taxon>
        <taxon>Neoteleostei</taxon>
        <taxon>Acanthomorphata</taxon>
        <taxon>Carangaria</taxon>
        <taxon>Pleuronectiformes</taxon>
        <taxon>Pleuronectoidei</taxon>
        <taxon>Pleuronectidae</taxon>
        <taxon>Pleuronectes</taxon>
    </lineage>
</organism>
<feature type="compositionally biased region" description="Low complexity" evidence="1">
    <location>
        <begin position="10"/>
        <end position="22"/>
    </location>
</feature>